<dbReference type="GO" id="GO:0008061">
    <property type="term" value="F:chitin binding"/>
    <property type="evidence" value="ECO:0007669"/>
    <property type="project" value="UniProtKB-KW"/>
</dbReference>
<evidence type="ECO:0000313" key="4">
    <source>
        <dbReference type="EMBL" id="OQD77367.1"/>
    </source>
</evidence>
<accession>A0A1V6PKZ6</accession>
<keyword evidence="5" id="KW-1185">Reference proteome</keyword>
<keyword evidence="1" id="KW-0147">Chitin-binding</keyword>
<dbReference type="STRING" id="416450.A0A1V6PKZ6"/>
<dbReference type="PANTHER" id="PTHR34997">
    <property type="entry name" value="AM15"/>
    <property type="match status" value="1"/>
</dbReference>
<dbReference type="InterPro" id="IPR052210">
    <property type="entry name" value="LysM1-like"/>
</dbReference>
<dbReference type="AlphaFoldDB" id="A0A1V6PKZ6"/>
<dbReference type="InterPro" id="IPR018392">
    <property type="entry name" value="LysM"/>
</dbReference>
<comment type="caution">
    <text evidence="4">The sequence shown here is derived from an EMBL/GenBank/DDBJ whole genome shotgun (WGS) entry which is preliminary data.</text>
</comment>
<dbReference type="PANTHER" id="PTHR34997:SF1">
    <property type="entry name" value="PEPTIDOGLYCAN-BINDING LYSIN DOMAIN"/>
    <property type="match status" value="1"/>
</dbReference>
<dbReference type="InterPro" id="IPR036779">
    <property type="entry name" value="LysM_dom_sf"/>
</dbReference>
<protein>
    <recommendedName>
        <fullName evidence="3">LysM domain-containing protein</fullName>
    </recommendedName>
</protein>
<evidence type="ECO:0000256" key="1">
    <source>
        <dbReference type="ARBA" id="ARBA00022669"/>
    </source>
</evidence>
<keyword evidence="2" id="KW-0843">Virulence</keyword>
<dbReference type="Gene3D" id="3.10.350.10">
    <property type="entry name" value="LysM domain"/>
    <property type="match status" value="2"/>
</dbReference>
<sequence length="423" mass="45105">MDNITALCTATCQDSFKAWGSGVEKACAGETVLQGGVIVEAKALSLSLTYNAQIACLQDSESNWCFFDSQSWQGSDYIRYNPLMCADESDMPDICDEEDFDIQSITADMQAMTNLYNSSLFCSECFLELYRLRLLDPWLASSNFTDYLIGQFHSVQENCSTTLPYTTSSSTLYIGAQTTATATATATATTTDAATTTNTVTSTAVCLGQIVQPITNWLTCDDLSDTYNVSTGDARTATGDYDCFFDTPACLPLPCPIYAAWGSPSCTSLAELASNSTNNVSDSQFLAWNSNIQGSCGGVANGQRVCMEAPGGTWTTPSVTITAPTGTALYYTTATPAYPTQSGTRESCGKYYQVVSGDDCATVNLRFGLNVTQLQSLNTYLDDNCSNLWLNYDVCVAPVSAPTVSSDGSCGVGVTCAESGFGK</sequence>
<evidence type="ECO:0000256" key="2">
    <source>
        <dbReference type="ARBA" id="ARBA00023026"/>
    </source>
</evidence>
<reference evidence="5" key="1">
    <citation type="journal article" date="2017" name="Nat. Microbiol.">
        <title>Global analysis of biosynthetic gene clusters reveals vast potential of secondary metabolite production in Penicillium species.</title>
        <authorList>
            <person name="Nielsen J.C."/>
            <person name="Grijseels S."/>
            <person name="Prigent S."/>
            <person name="Ji B."/>
            <person name="Dainat J."/>
            <person name="Nielsen K.F."/>
            <person name="Frisvad J.C."/>
            <person name="Workman M."/>
            <person name="Nielsen J."/>
        </authorList>
    </citation>
    <scope>NUCLEOTIDE SEQUENCE [LARGE SCALE GENOMIC DNA]</scope>
    <source>
        <strain evidence="5">IBT 31811</strain>
    </source>
</reference>
<dbReference type="EMBL" id="MDYN01000110">
    <property type="protein sequence ID" value="OQD77367.1"/>
    <property type="molecule type" value="Genomic_DNA"/>
</dbReference>
<dbReference type="SUPFAM" id="SSF54106">
    <property type="entry name" value="LysM domain"/>
    <property type="match status" value="1"/>
</dbReference>
<organism evidence="4 5">
    <name type="scientific">Penicillium antarcticum</name>
    <dbReference type="NCBI Taxonomy" id="416450"/>
    <lineage>
        <taxon>Eukaryota</taxon>
        <taxon>Fungi</taxon>
        <taxon>Dikarya</taxon>
        <taxon>Ascomycota</taxon>
        <taxon>Pezizomycotina</taxon>
        <taxon>Eurotiomycetes</taxon>
        <taxon>Eurotiomycetidae</taxon>
        <taxon>Eurotiales</taxon>
        <taxon>Aspergillaceae</taxon>
        <taxon>Penicillium</taxon>
    </lineage>
</organism>
<evidence type="ECO:0000313" key="5">
    <source>
        <dbReference type="Proteomes" id="UP000191672"/>
    </source>
</evidence>
<evidence type="ECO:0000259" key="3">
    <source>
        <dbReference type="PROSITE" id="PS51782"/>
    </source>
</evidence>
<dbReference type="CDD" id="cd00118">
    <property type="entry name" value="LysM"/>
    <property type="match status" value="1"/>
</dbReference>
<proteinExistence type="predicted"/>
<name>A0A1V6PKZ6_9EURO</name>
<dbReference type="Proteomes" id="UP000191672">
    <property type="component" value="Unassembled WGS sequence"/>
</dbReference>
<dbReference type="PROSITE" id="PS51782">
    <property type="entry name" value="LYSM"/>
    <property type="match status" value="1"/>
</dbReference>
<feature type="domain" description="LysM" evidence="3">
    <location>
        <begin position="350"/>
        <end position="396"/>
    </location>
</feature>
<gene>
    <name evidence="4" type="ORF">PENANT_c110G06019</name>
</gene>